<evidence type="ECO:0000313" key="1">
    <source>
        <dbReference type="EMBL" id="UQC77187.1"/>
    </source>
</evidence>
<dbReference type="EMBL" id="CP019474">
    <property type="protein sequence ID" value="UQC77187.1"/>
    <property type="molecule type" value="Genomic_DNA"/>
</dbReference>
<sequence length="75" mass="8961">MYQEEGSHFLDGELPVVRRLHYGSSMPPFSLLISPRWSTTWPRPLSWTLRQSFEYLINLSGFRFRRQFADDPAWV</sequence>
<accession>A0A9Q8SGX5</accession>
<dbReference type="Proteomes" id="UP000830671">
    <property type="component" value="Chromosome 2"/>
</dbReference>
<organism evidence="1 2">
    <name type="scientific">Colletotrichum lupini</name>
    <dbReference type="NCBI Taxonomy" id="145971"/>
    <lineage>
        <taxon>Eukaryota</taxon>
        <taxon>Fungi</taxon>
        <taxon>Dikarya</taxon>
        <taxon>Ascomycota</taxon>
        <taxon>Pezizomycotina</taxon>
        <taxon>Sordariomycetes</taxon>
        <taxon>Hypocreomycetidae</taxon>
        <taxon>Glomerellales</taxon>
        <taxon>Glomerellaceae</taxon>
        <taxon>Colletotrichum</taxon>
        <taxon>Colletotrichum acutatum species complex</taxon>
    </lineage>
</organism>
<dbReference type="RefSeq" id="XP_049138827.1">
    <property type="nucleotide sequence ID" value="XM_049281684.1"/>
</dbReference>
<reference evidence="1" key="1">
    <citation type="journal article" date="2021" name="Mol. Plant Microbe Interact.">
        <title>Complete Genome Sequence of the Plant-Pathogenic Fungus Colletotrichum lupini.</title>
        <authorList>
            <person name="Baroncelli R."/>
            <person name="Pensec F."/>
            <person name="Da Lio D."/>
            <person name="Boufleur T."/>
            <person name="Vicente I."/>
            <person name="Sarrocco S."/>
            <person name="Picot A."/>
            <person name="Baraldi E."/>
            <person name="Sukno S."/>
            <person name="Thon M."/>
            <person name="Le Floch G."/>
        </authorList>
    </citation>
    <scope>NUCLEOTIDE SEQUENCE</scope>
    <source>
        <strain evidence="1">IMI 504893</strain>
    </source>
</reference>
<protein>
    <submittedName>
        <fullName evidence="1">Uncharacterized protein</fullName>
    </submittedName>
</protein>
<keyword evidence="2" id="KW-1185">Reference proteome</keyword>
<dbReference type="KEGG" id="clup:CLUP02_02654"/>
<evidence type="ECO:0000313" key="2">
    <source>
        <dbReference type="Proteomes" id="UP000830671"/>
    </source>
</evidence>
<gene>
    <name evidence="1" type="ORF">CLUP02_02654</name>
</gene>
<dbReference type="AlphaFoldDB" id="A0A9Q8SGX5"/>
<name>A0A9Q8SGX5_9PEZI</name>
<proteinExistence type="predicted"/>
<dbReference type="GeneID" id="73336694"/>